<feature type="compositionally biased region" description="Basic and acidic residues" evidence="1">
    <location>
        <begin position="836"/>
        <end position="845"/>
    </location>
</feature>
<name>A0ABQ0G571_9PEZI</name>
<evidence type="ECO:0000313" key="3">
    <source>
        <dbReference type="EMBL" id="GAB1312896.1"/>
    </source>
</evidence>
<feature type="region of interest" description="Disordered" evidence="1">
    <location>
        <begin position="373"/>
        <end position="478"/>
    </location>
</feature>
<feature type="region of interest" description="Disordered" evidence="1">
    <location>
        <begin position="637"/>
        <end position="847"/>
    </location>
</feature>
<keyword evidence="4" id="KW-1185">Reference proteome</keyword>
<feature type="domain" description="Alpha/beta hydrolase fold-3" evidence="2">
    <location>
        <begin position="483"/>
        <end position="565"/>
    </location>
</feature>
<dbReference type="GO" id="GO:0016787">
    <property type="term" value="F:hydrolase activity"/>
    <property type="evidence" value="ECO:0007669"/>
    <property type="project" value="UniProtKB-KW"/>
</dbReference>
<feature type="compositionally biased region" description="Basic and acidic residues" evidence="1">
    <location>
        <begin position="695"/>
        <end position="705"/>
    </location>
</feature>
<dbReference type="EMBL" id="BAAFSV010000002">
    <property type="protein sequence ID" value="GAB1312896.1"/>
    <property type="molecule type" value="Genomic_DNA"/>
</dbReference>
<organism evidence="3 4">
    <name type="scientific">Madurella fahalii</name>
    <dbReference type="NCBI Taxonomy" id="1157608"/>
    <lineage>
        <taxon>Eukaryota</taxon>
        <taxon>Fungi</taxon>
        <taxon>Dikarya</taxon>
        <taxon>Ascomycota</taxon>
        <taxon>Pezizomycotina</taxon>
        <taxon>Sordariomycetes</taxon>
        <taxon>Sordariomycetidae</taxon>
        <taxon>Sordariales</taxon>
        <taxon>Sordariales incertae sedis</taxon>
        <taxon>Madurella</taxon>
    </lineage>
</organism>
<reference evidence="3 4" key="1">
    <citation type="submission" date="2024-09" db="EMBL/GenBank/DDBJ databases">
        <title>Itraconazole resistance in Madurella fahalii resulting from another homologue of gene encoding cytochrome P450 14-alpha sterol demethylase (CYP51).</title>
        <authorList>
            <person name="Yoshioka I."/>
            <person name="Fahal A.H."/>
            <person name="Kaneko S."/>
            <person name="Yaguchi T."/>
        </authorList>
    </citation>
    <scope>NUCLEOTIDE SEQUENCE [LARGE SCALE GENOMIC DNA]</scope>
    <source>
        <strain evidence="3 4">IFM 68171</strain>
    </source>
</reference>
<dbReference type="Pfam" id="PF07859">
    <property type="entry name" value="Abhydrolase_3"/>
    <property type="match status" value="2"/>
</dbReference>
<feature type="compositionally biased region" description="Low complexity" evidence="1">
    <location>
        <begin position="785"/>
        <end position="817"/>
    </location>
</feature>
<dbReference type="PANTHER" id="PTHR23025">
    <property type="entry name" value="TRIACYLGLYCEROL LIPASE"/>
    <property type="match status" value="1"/>
</dbReference>
<dbReference type="PANTHER" id="PTHR23025:SF3">
    <property type="entry name" value="HORMONE-SENSITIVE LIPASE"/>
    <property type="match status" value="1"/>
</dbReference>
<dbReference type="InterPro" id="IPR013094">
    <property type="entry name" value="AB_hydrolase_3"/>
</dbReference>
<dbReference type="RefSeq" id="XP_070914629.1">
    <property type="nucleotide sequence ID" value="XM_071058528.1"/>
</dbReference>
<feature type="compositionally biased region" description="Basic and acidic residues" evidence="1">
    <location>
        <begin position="637"/>
        <end position="650"/>
    </location>
</feature>
<dbReference type="Proteomes" id="UP001628179">
    <property type="component" value="Unassembled WGS sequence"/>
</dbReference>
<feature type="compositionally biased region" description="Basic and acidic residues" evidence="1">
    <location>
        <begin position="734"/>
        <end position="744"/>
    </location>
</feature>
<gene>
    <name evidence="3" type="ORF">MFIFM68171_03106</name>
</gene>
<protein>
    <submittedName>
        <fullName evidence="3">Alpha/beta hydrolase fold-3 domain-containing protein</fullName>
    </submittedName>
</protein>
<evidence type="ECO:0000256" key="1">
    <source>
        <dbReference type="SAM" id="MobiDB-lite"/>
    </source>
</evidence>
<feature type="compositionally biased region" description="Basic and acidic residues" evidence="1">
    <location>
        <begin position="665"/>
        <end position="678"/>
    </location>
</feature>
<accession>A0ABQ0G571</accession>
<dbReference type="InterPro" id="IPR029058">
    <property type="entry name" value="AB_hydrolase_fold"/>
</dbReference>
<comment type="caution">
    <text evidence="3">The sequence shown here is derived from an EMBL/GenBank/DDBJ whole genome shotgun (WGS) entry which is preliminary data.</text>
</comment>
<dbReference type="GeneID" id="98173851"/>
<evidence type="ECO:0000259" key="2">
    <source>
        <dbReference type="Pfam" id="PF07859"/>
    </source>
</evidence>
<feature type="domain" description="Alpha/beta hydrolase fold-3" evidence="2">
    <location>
        <begin position="220"/>
        <end position="364"/>
    </location>
</feature>
<sequence length="874" mass="96106">MIDHLLGRPSVKSRRLQVLAVLGFWSAYLLRGNKHGPPLLRFLSRLLSKQLTAWQIVVITMIYLYAARNFSTLVGLASPDPLANMYDATYFRATWVLTALDAGFWTAMKISNKTLRDLASIVFSVFYMVAAEKADEKVRKVRGNITVEHLRVSWNKGSQSPYLRFLQNLIRPRFMRWPPRAIRIPRPASSDYKDPVSGWLYFDGPLSELENHNHIVLDIPGGGFVAMDPRCNDDKLFAWAAKTGLPVLSLDYKKAPEYPYPYALNECYDVYTTIIKSRGRCIGLSGKEVPKVVITGDSAGGNLAAATTLMIIESGSSPVRRFQGQPDLTIPDGLILFYPGLDMNIGSWMSDEQMALIKDRRMRGTNKRIIERKKMQYNDLVGTPHPSDDEDDTIPPSKSPSGTDGEREGAATDASSVGHVRTPAPEYAHSGPSTWSQVQQGPPSPAATTASTIATVPCRSPSATAPRSPVGTSHHPEPMRTRLAMSSMISYFNDRVLTPEMMRAMIILYVGPHNRPDFSQDYLLSPILAPDVLLAKFPKTYFLTGERDPLVDDTVVFAGRLRRVKAAQMASGGARLEYRESDAQAEGFDERDVAEMVLIPGISHGFLQFPGIYPPGWKLIDRTGRWIEEVFERAERKERKERERGRERGRGMVRKGLGVEANGDVDSRGSNADEDRNGNVDVNGAVSEGKRHHFRQESSGDDERPLMMSMTTRGRGRLGTERRVVVNGDGLPEVSKEKDEETGKEAGTPTAARDFAAPEKGTAAIPNGHHDDNSAPSHSPAAAMNRNGNTRTVNGTGNARNGTNSSGNGSGNVNVNGNGNGNGRRKKNARRARTSSSKDDDDKSLVKLASSDDLLGRRMQGLAGGLTGLRADLE</sequence>
<dbReference type="Gene3D" id="3.40.50.1820">
    <property type="entry name" value="alpha/beta hydrolase"/>
    <property type="match status" value="2"/>
</dbReference>
<feature type="compositionally biased region" description="Basic residues" evidence="1">
    <location>
        <begin position="823"/>
        <end position="833"/>
    </location>
</feature>
<proteinExistence type="predicted"/>
<dbReference type="SUPFAM" id="SSF53474">
    <property type="entry name" value="alpha/beta-Hydrolases"/>
    <property type="match status" value="1"/>
</dbReference>
<feature type="compositionally biased region" description="Polar residues" evidence="1">
    <location>
        <begin position="431"/>
        <end position="441"/>
    </location>
</feature>
<evidence type="ECO:0000313" key="4">
    <source>
        <dbReference type="Proteomes" id="UP001628179"/>
    </source>
</evidence>
<keyword evidence="3" id="KW-0378">Hydrolase</keyword>
<feature type="compositionally biased region" description="Low complexity" evidence="1">
    <location>
        <begin position="446"/>
        <end position="457"/>
    </location>
</feature>